<evidence type="ECO:0000313" key="2">
    <source>
        <dbReference type="Proteomes" id="UP000003340"/>
    </source>
</evidence>
<comment type="caution">
    <text evidence="1">The sequence shown here is derived from an EMBL/GenBank/DDBJ whole genome shotgun (WGS) entry which is preliminary data.</text>
</comment>
<dbReference type="STRING" id="537013.CLOSTMETH_02839"/>
<proteinExistence type="predicted"/>
<keyword evidence="2" id="KW-1185">Reference proteome</keyword>
<protein>
    <submittedName>
        <fullName evidence="1">Uncharacterized protein</fullName>
    </submittedName>
</protein>
<name>C0EG47_9FIRM</name>
<dbReference type="EMBL" id="ACEC01000095">
    <property type="protein sequence ID" value="EEG29568.1"/>
    <property type="molecule type" value="Genomic_DNA"/>
</dbReference>
<sequence>MQSKRNINSNLNLSVLMASEFDSFTGCRARNTMILFDVP</sequence>
<dbReference type="Proteomes" id="UP000003340">
    <property type="component" value="Unassembled WGS sequence"/>
</dbReference>
<organism evidence="1 2">
    <name type="scientific">[Clostridium] methylpentosum DSM 5476</name>
    <dbReference type="NCBI Taxonomy" id="537013"/>
    <lineage>
        <taxon>Bacteria</taxon>
        <taxon>Bacillati</taxon>
        <taxon>Bacillota</taxon>
        <taxon>Clostridia</taxon>
        <taxon>Eubacteriales</taxon>
        <taxon>Oscillospiraceae</taxon>
        <taxon>Oscillospiraceae incertae sedis</taxon>
    </lineage>
</organism>
<dbReference type="HOGENOM" id="CLU_3307454_0_0_9"/>
<evidence type="ECO:0000313" key="1">
    <source>
        <dbReference type="EMBL" id="EEG29568.1"/>
    </source>
</evidence>
<reference evidence="1 2" key="1">
    <citation type="submission" date="2009-01" db="EMBL/GenBank/DDBJ databases">
        <authorList>
            <person name="Fulton L."/>
            <person name="Clifton S."/>
            <person name="Fulton B."/>
            <person name="Xu J."/>
            <person name="Minx P."/>
            <person name="Pepin K.H."/>
            <person name="Johnson M."/>
            <person name="Bhonagiri V."/>
            <person name="Nash W.E."/>
            <person name="Mardis E.R."/>
            <person name="Wilson R.K."/>
        </authorList>
    </citation>
    <scope>NUCLEOTIDE SEQUENCE [LARGE SCALE GENOMIC DNA]</scope>
    <source>
        <strain evidence="1 2">DSM 5476</strain>
    </source>
</reference>
<gene>
    <name evidence="1" type="ORF">CLOSTMETH_02839</name>
</gene>
<dbReference type="AlphaFoldDB" id="C0EG47"/>
<reference evidence="1 2" key="2">
    <citation type="submission" date="2009-02" db="EMBL/GenBank/DDBJ databases">
        <title>Draft genome sequence of Clostridium methylpentosum (DSM 5476).</title>
        <authorList>
            <person name="Sudarsanam P."/>
            <person name="Ley R."/>
            <person name="Guruge J."/>
            <person name="Turnbaugh P.J."/>
            <person name="Mahowald M."/>
            <person name="Liep D."/>
            <person name="Gordon J."/>
        </authorList>
    </citation>
    <scope>NUCLEOTIDE SEQUENCE [LARGE SCALE GENOMIC DNA]</scope>
    <source>
        <strain evidence="1 2">DSM 5476</strain>
    </source>
</reference>
<accession>C0EG47</accession>